<feature type="compositionally biased region" description="Acidic residues" evidence="2">
    <location>
        <begin position="252"/>
        <end position="266"/>
    </location>
</feature>
<comment type="caution">
    <text evidence="4">The sequence shown here is derived from an EMBL/GenBank/DDBJ whole genome shotgun (WGS) entry which is preliminary data.</text>
</comment>
<evidence type="ECO:0000256" key="2">
    <source>
        <dbReference type="SAM" id="MobiDB-lite"/>
    </source>
</evidence>
<comment type="similarity">
    <text evidence="1">Belongs to the cyclin family.</text>
</comment>
<feature type="region of interest" description="Disordered" evidence="2">
    <location>
        <begin position="235"/>
        <end position="267"/>
    </location>
</feature>
<protein>
    <submittedName>
        <fullName evidence="4">Cyclin-like protein</fullName>
    </submittedName>
</protein>
<feature type="domain" description="Cyclin-like" evidence="3">
    <location>
        <begin position="51"/>
        <end position="159"/>
    </location>
</feature>
<dbReference type="InterPro" id="IPR013763">
    <property type="entry name" value="Cyclin-like_dom"/>
</dbReference>
<dbReference type="GO" id="GO:0006357">
    <property type="term" value="P:regulation of transcription by RNA polymerase II"/>
    <property type="evidence" value="ECO:0007669"/>
    <property type="project" value="InterPro"/>
</dbReference>
<dbReference type="OrthoDB" id="25002at2759"/>
<dbReference type="InterPro" id="IPR043198">
    <property type="entry name" value="Cyclin/Ssn8"/>
</dbReference>
<evidence type="ECO:0000313" key="5">
    <source>
        <dbReference type="Proteomes" id="UP000193467"/>
    </source>
</evidence>
<sequence length="523" mass="56377">MAPALISAPTSLADSQWFFTPRELARPPSVRADKNPLSLEQERHARATVVRKLWEIKNALSMPTLVVGTASTFVHRFYMRETVQQFPPHVTAAAAFFLASKVEEKPRSVRTILGCALEAHRNNGVVTKDSKGRVPADENDRNFIEFKRAVLHCEETMLRALCFDLTVRLPYPAVMNGVKRMWKGDGHTAEQVAQAAWVIVNDTLPTTLVLVHRPNIIAAAAIVCACEQLDVPLRTTSNKAGAGPSRDGSGMDQDEEEGEEPEEEPYWLELFDVKVEEVQDAVKTMMEVYKRAVDPFVYEEAAKLVPKALAAASRIESTPIAPPIPAPVEPAPPSTEAPLDAPAPTAPQPPAPQRTTTTQQDFSDLFGFPGLAPPAPKPSAIFPDAASASYPPPPPPPPAPLPEAVTPSDAPVFAHSTAPLLNATSTDYPYLPPPPPPPAPAPLTPSDQELTITPAQGESQEDDRLIVTEEEKLIVTEAEQMLVSAVNDEQAAGSLKRPFAEVGGGAVVGGDGSEEKKVKLDFV</sequence>
<name>A0A1Y2F764_9BASI</name>
<dbReference type="InterPro" id="IPR036915">
    <property type="entry name" value="Cyclin-like_sf"/>
</dbReference>
<feature type="domain" description="Cyclin-like" evidence="3">
    <location>
        <begin position="176"/>
        <end position="287"/>
    </location>
</feature>
<proteinExistence type="inferred from homology"/>
<dbReference type="GO" id="GO:0016538">
    <property type="term" value="F:cyclin-dependent protein serine/threonine kinase regulator activity"/>
    <property type="evidence" value="ECO:0007669"/>
    <property type="project" value="InterPro"/>
</dbReference>
<dbReference type="Proteomes" id="UP000193467">
    <property type="component" value="Unassembled WGS sequence"/>
</dbReference>
<evidence type="ECO:0000313" key="4">
    <source>
        <dbReference type="EMBL" id="ORY79750.1"/>
    </source>
</evidence>
<reference evidence="4 5" key="1">
    <citation type="submission" date="2016-07" db="EMBL/GenBank/DDBJ databases">
        <title>Pervasive Adenine N6-methylation of Active Genes in Fungi.</title>
        <authorList>
            <consortium name="DOE Joint Genome Institute"/>
            <person name="Mondo S.J."/>
            <person name="Dannebaum R.O."/>
            <person name="Kuo R.C."/>
            <person name="Labutti K."/>
            <person name="Haridas S."/>
            <person name="Kuo A."/>
            <person name="Salamov A."/>
            <person name="Ahrendt S.R."/>
            <person name="Lipzen A."/>
            <person name="Sullivan W."/>
            <person name="Andreopoulos W.B."/>
            <person name="Clum A."/>
            <person name="Lindquist E."/>
            <person name="Daum C."/>
            <person name="Ramamoorthy G.K."/>
            <person name="Gryganskyi A."/>
            <person name="Culley D."/>
            <person name="Magnuson J.K."/>
            <person name="James T.Y."/>
            <person name="O'Malley M.A."/>
            <person name="Stajich J.E."/>
            <person name="Spatafora J.W."/>
            <person name="Visel A."/>
            <person name="Grigoriev I.V."/>
        </authorList>
    </citation>
    <scope>NUCLEOTIDE SEQUENCE [LARGE SCALE GENOMIC DNA]</scope>
    <source>
        <strain evidence="4 5">62-1032</strain>
    </source>
</reference>
<feature type="region of interest" description="Disordered" evidence="2">
    <location>
        <begin position="319"/>
        <end position="465"/>
    </location>
</feature>
<dbReference type="PANTHER" id="PTHR10026">
    <property type="entry name" value="CYCLIN"/>
    <property type="match status" value="1"/>
</dbReference>
<dbReference type="CDD" id="cd20546">
    <property type="entry name" value="CYCLIN_SpCG1C_ScCTK2-like_rpt2"/>
    <property type="match status" value="1"/>
</dbReference>
<organism evidence="4 5">
    <name type="scientific">Leucosporidium creatinivorum</name>
    <dbReference type="NCBI Taxonomy" id="106004"/>
    <lineage>
        <taxon>Eukaryota</taxon>
        <taxon>Fungi</taxon>
        <taxon>Dikarya</taxon>
        <taxon>Basidiomycota</taxon>
        <taxon>Pucciniomycotina</taxon>
        <taxon>Microbotryomycetes</taxon>
        <taxon>Leucosporidiales</taxon>
        <taxon>Leucosporidium</taxon>
    </lineage>
</organism>
<evidence type="ECO:0000259" key="3">
    <source>
        <dbReference type="SMART" id="SM00385"/>
    </source>
</evidence>
<feature type="compositionally biased region" description="Polar residues" evidence="2">
    <location>
        <begin position="448"/>
        <end position="458"/>
    </location>
</feature>
<keyword evidence="5" id="KW-1185">Reference proteome</keyword>
<dbReference type="SMART" id="SM00385">
    <property type="entry name" value="CYCLIN"/>
    <property type="match status" value="2"/>
</dbReference>
<dbReference type="SUPFAM" id="SSF47954">
    <property type="entry name" value="Cyclin-like"/>
    <property type="match status" value="2"/>
</dbReference>
<dbReference type="InterPro" id="IPR006671">
    <property type="entry name" value="Cyclin_N"/>
</dbReference>
<gene>
    <name evidence="4" type="ORF">BCR35DRAFT_304574</name>
</gene>
<keyword evidence="1" id="KW-0195">Cyclin</keyword>
<dbReference type="STRING" id="106004.A0A1Y2F764"/>
<accession>A0A1Y2F764</accession>
<dbReference type="Gene3D" id="1.10.472.10">
    <property type="entry name" value="Cyclin-like"/>
    <property type="match status" value="2"/>
</dbReference>
<dbReference type="Pfam" id="PF00134">
    <property type="entry name" value="Cyclin_N"/>
    <property type="match status" value="1"/>
</dbReference>
<feature type="compositionally biased region" description="Pro residues" evidence="2">
    <location>
        <begin position="430"/>
        <end position="443"/>
    </location>
</feature>
<dbReference type="InParanoid" id="A0A1Y2F764"/>
<dbReference type="PRINTS" id="PR01217">
    <property type="entry name" value="PRICHEXTENSN"/>
</dbReference>
<feature type="compositionally biased region" description="Pro residues" evidence="2">
    <location>
        <begin position="390"/>
        <end position="401"/>
    </location>
</feature>
<dbReference type="FunCoup" id="A0A1Y2F764">
    <property type="interactions" value="480"/>
</dbReference>
<dbReference type="AlphaFoldDB" id="A0A1Y2F764"/>
<evidence type="ECO:0000256" key="1">
    <source>
        <dbReference type="RuleBase" id="RU000383"/>
    </source>
</evidence>
<dbReference type="EMBL" id="MCGR01000026">
    <property type="protein sequence ID" value="ORY79750.1"/>
    <property type="molecule type" value="Genomic_DNA"/>
</dbReference>
<feature type="compositionally biased region" description="Pro residues" evidence="2">
    <location>
        <begin position="320"/>
        <end position="335"/>
    </location>
</feature>